<keyword evidence="5" id="KW-1003">Cell membrane</keyword>
<dbReference type="PATRIC" id="fig|1297742.4.peg.6372"/>
<dbReference type="STRING" id="1297742.A176_006281"/>
<keyword evidence="3 5" id="KW-1133">Transmembrane helix</keyword>
<keyword evidence="2 5" id="KW-0812">Transmembrane</keyword>
<dbReference type="OrthoDB" id="9786643at2"/>
<dbReference type="EMBL" id="CP012109">
    <property type="protein sequence ID" value="AKQ69369.1"/>
    <property type="molecule type" value="Genomic_DNA"/>
</dbReference>
<dbReference type="InterPro" id="IPR052902">
    <property type="entry name" value="ABC-2_transporter"/>
</dbReference>
<feature type="transmembrane region" description="Helical" evidence="5">
    <location>
        <begin position="226"/>
        <end position="245"/>
    </location>
</feature>
<dbReference type="InterPro" id="IPR047817">
    <property type="entry name" value="ABC2_TM_bact-type"/>
</dbReference>
<comment type="subcellular location">
    <subcellularLocation>
        <location evidence="5">Cell membrane</location>
        <topology evidence="5">Multi-pass membrane protein</topology>
    </subcellularLocation>
    <subcellularLocation>
        <location evidence="1">Membrane</location>
        <topology evidence="1">Multi-pass membrane protein</topology>
    </subcellularLocation>
</comment>
<feature type="transmembrane region" description="Helical" evidence="5">
    <location>
        <begin position="21"/>
        <end position="41"/>
    </location>
</feature>
<evidence type="ECO:0000256" key="1">
    <source>
        <dbReference type="ARBA" id="ARBA00004141"/>
    </source>
</evidence>
<reference evidence="7 8" key="1">
    <citation type="journal article" date="2016" name="PLoS ONE">
        <title>Complete Genome Sequence and Comparative Genomics of a Novel Myxobacterium Myxococcus hansupus.</title>
        <authorList>
            <person name="Sharma G."/>
            <person name="Narwani T."/>
            <person name="Subramanian S."/>
        </authorList>
    </citation>
    <scope>NUCLEOTIDE SEQUENCE [LARGE SCALE GENOMIC DNA]</scope>
    <source>
        <strain evidence="8">mixupus</strain>
    </source>
</reference>
<comment type="similarity">
    <text evidence="5">Belongs to the ABC-2 integral membrane protein family.</text>
</comment>
<dbReference type="InterPro" id="IPR013525">
    <property type="entry name" value="ABC2_TM"/>
</dbReference>
<dbReference type="RefSeq" id="WP_002637892.1">
    <property type="nucleotide sequence ID" value="NZ_CP012109.1"/>
</dbReference>
<dbReference type="KEGG" id="mym:A176_006281"/>
<dbReference type="AlphaFoldDB" id="A0A0H4X2I2"/>
<keyword evidence="8" id="KW-1185">Reference proteome</keyword>
<dbReference type="PANTHER" id="PTHR43027:SF1">
    <property type="entry name" value="DOXORUBICIN RESISTANCE ABC TRANSPORTER PERMEASE PROTEIN DRRC-RELATED"/>
    <property type="match status" value="1"/>
</dbReference>
<dbReference type="PANTHER" id="PTHR43027">
    <property type="entry name" value="DOXORUBICIN RESISTANCE ABC TRANSPORTER PERMEASE PROTEIN DRRC-RELATED"/>
    <property type="match status" value="1"/>
</dbReference>
<feature type="transmembrane region" description="Helical" evidence="5">
    <location>
        <begin position="171"/>
        <end position="190"/>
    </location>
</feature>
<dbReference type="Pfam" id="PF01061">
    <property type="entry name" value="ABC2_membrane"/>
    <property type="match status" value="1"/>
</dbReference>
<evidence type="ECO:0000256" key="5">
    <source>
        <dbReference type="RuleBase" id="RU361157"/>
    </source>
</evidence>
<evidence type="ECO:0000256" key="2">
    <source>
        <dbReference type="ARBA" id="ARBA00022692"/>
    </source>
</evidence>
<name>A0A0H4X2I2_9BACT</name>
<gene>
    <name evidence="7" type="ORF">A176_006281</name>
</gene>
<organism evidence="7 8">
    <name type="scientific">Pseudomyxococcus hansupus</name>
    <dbReference type="NCBI Taxonomy" id="1297742"/>
    <lineage>
        <taxon>Bacteria</taxon>
        <taxon>Pseudomonadati</taxon>
        <taxon>Myxococcota</taxon>
        <taxon>Myxococcia</taxon>
        <taxon>Myxococcales</taxon>
        <taxon>Cystobacterineae</taxon>
        <taxon>Myxococcaceae</taxon>
        <taxon>Pseudomyxococcus</taxon>
    </lineage>
</organism>
<keyword evidence="4 5" id="KW-0472">Membrane</keyword>
<protein>
    <recommendedName>
        <fullName evidence="5">Transport permease protein</fullName>
    </recommendedName>
</protein>
<feature type="transmembrane region" description="Helical" evidence="5">
    <location>
        <begin position="53"/>
        <end position="81"/>
    </location>
</feature>
<dbReference type="Proteomes" id="UP000009026">
    <property type="component" value="Chromosome"/>
</dbReference>
<feature type="domain" description="ABC transmembrane type-2" evidence="6">
    <location>
        <begin position="22"/>
        <end position="248"/>
    </location>
</feature>
<feature type="transmembrane region" description="Helical" evidence="5">
    <location>
        <begin position="139"/>
        <end position="164"/>
    </location>
</feature>
<accession>A0A0H4X2I2</accession>
<dbReference type="PROSITE" id="PS51012">
    <property type="entry name" value="ABC_TM2"/>
    <property type="match status" value="1"/>
</dbReference>
<evidence type="ECO:0000313" key="8">
    <source>
        <dbReference type="Proteomes" id="UP000009026"/>
    </source>
</evidence>
<keyword evidence="5" id="KW-0813">Transport</keyword>
<dbReference type="GO" id="GO:0140359">
    <property type="term" value="F:ABC-type transporter activity"/>
    <property type="evidence" value="ECO:0007669"/>
    <property type="project" value="InterPro"/>
</dbReference>
<proteinExistence type="inferred from homology"/>
<sequence>MRLHRAAAVSLRHYYLLRGSVARFLPLFAWVAIDMVLWGFMSRYLNDITAQPYNFVPALLGAVLLWDFFIRVMQGVTMVFFEDVWSRNFLNMFASPLSISEYLSGLVLSSIATSTLGLVVMLVLASTVFGLSFAMYGALFVPFLLVLFLFGIALGIFGCALVLRLGPASEWFVWPIPALLSPFAGVFYPLSTLPAWMQAVSKVLPPSYVFEGMRALAAGGSFHVSTLLWGAGLAVVEILLACAFFTRVHREAVRTGLIARYSAESVS</sequence>
<dbReference type="GO" id="GO:0005886">
    <property type="term" value="C:plasma membrane"/>
    <property type="evidence" value="ECO:0007669"/>
    <property type="project" value="UniProtKB-SubCell"/>
</dbReference>
<evidence type="ECO:0000259" key="6">
    <source>
        <dbReference type="PROSITE" id="PS51012"/>
    </source>
</evidence>
<evidence type="ECO:0000256" key="3">
    <source>
        <dbReference type="ARBA" id="ARBA00022989"/>
    </source>
</evidence>
<dbReference type="eggNOG" id="COG1682">
    <property type="taxonomic scope" value="Bacteria"/>
</dbReference>
<evidence type="ECO:0000256" key="4">
    <source>
        <dbReference type="ARBA" id="ARBA00023136"/>
    </source>
</evidence>
<feature type="transmembrane region" description="Helical" evidence="5">
    <location>
        <begin position="102"/>
        <end position="133"/>
    </location>
</feature>
<evidence type="ECO:0000313" key="7">
    <source>
        <dbReference type="EMBL" id="AKQ69369.1"/>
    </source>
</evidence>